<proteinExistence type="predicted"/>
<evidence type="ECO:0000313" key="2">
    <source>
        <dbReference type="Proteomes" id="UP000536179"/>
    </source>
</evidence>
<keyword evidence="2" id="KW-1185">Reference proteome</keyword>
<accession>A0A7W5DX62</accession>
<sequence length="121" mass="13510">MSQSVLMNVPRTLRLRGHQPLDRILNALADDANTVAMPPLPQKAEQLHFLKQLLLVRSSLDTSVRETGYQPKSGLTSAISTQSFDRNDFKVRLPCTPFACVDSSFGNLQYTRQTPSVFGIF</sequence>
<protein>
    <submittedName>
        <fullName evidence="1">Uncharacterized protein</fullName>
    </submittedName>
</protein>
<comment type="caution">
    <text evidence="1">The sequence shown here is derived from an EMBL/GenBank/DDBJ whole genome shotgun (WGS) entry which is preliminary data.</text>
</comment>
<organism evidence="1 2">
    <name type="scientific">Aporhodopirellula rubra</name>
    <dbReference type="NCBI Taxonomy" id="980271"/>
    <lineage>
        <taxon>Bacteria</taxon>
        <taxon>Pseudomonadati</taxon>
        <taxon>Planctomycetota</taxon>
        <taxon>Planctomycetia</taxon>
        <taxon>Pirellulales</taxon>
        <taxon>Pirellulaceae</taxon>
        <taxon>Aporhodopirellula</taxon>
    </lineage>
</organism>
<name>A0A7W5DX62_9BACT</name>
<dbReference type="AlphaFoldDB" id="A0A7W5DX62"/>
<reference evidence="1 2" key="1">
    <citation type="submission" date="2020-08" db="EMBL/GenBank/DDBJ databases">
        <title>Genomic Encyclopedia of Type Strains, Phase III (KMG-III): the genomes of soil and plant-associated and newly described type strains.</title>
        <authorList>
            <person name="Whitman W."/>
        </authorList>
    </citation>
    <scope>NUCLEOTIDE SEQUENCE [LARGE SCALE GENOMIC DNA]</scope>
    <source>
        <strain evidence="1 2">CECT 8075</strain>
    </source>
</reference>
<gene>
    <name evidence="1" type="ORF">FHS27_001638</name>
</gene>
<dbReference type="Proteomes" id="UP000536179">
    <property type="component" value="Unassembled WGS sequence"/>
</dbReference>
<evidence type="ECO:0000313" key="1">
    <source>
        <dbReference type="EMBL" id="MBB3205834.1"/>
    </source>
</evidence>
<dbReference type="EMBL" id="JACHXU010000004">
    <property type="protein sequence ID" value="MBB3205834.1"/>
    <property type="molecule type" value="Genomic_DNA"/>
</dbReference>